<proteinExistence type="predicted"/>
<evidence type="ECO:0000313" key="1">
    <source>
        <dbReference type="EMBL" id="MCB5364788.1"/>
    </source>
</evidence>
<accession>A0ABS8CFI7</accession>
<dbReference type="RefSeq" id="WP_226955206.1">
    <property type="nucleotide sequence ID" value="NZ_JACDXW010000008.1"/>
</dbReference>
<dbReference type="EMBL" id="JACDXW010000008">
    <property type="protein sequence ID" value="MCB5364788.1"/>
    <property type="molecule type" value="Genomic_DNA"/>
</dbReference>
<comment type="caution">
    <text evidence="1">The sequence shown here is derived from an EMBL/GenBank/DDBJ whole genome shotgun (WGS) entry which is preliminary data.</text>
</comment>
<sequence length="343" mass="40463">MTQEPLDGWKPELRRAMMRVRPEYFSWPQEQQERYGVAVPEEDRARLDLVLMQELFGRTKASVEQTESISDRLSGEELNLWNETLLPLMGIGEDYFFLNEHFREGDSILQYQTLREYDESEYRWQEEYRQKESEDYLAKPYRGYLYLGWARLFVDGKFTYATLSMAAGYQNSLLDELGSQLLEQRIPHQYVPGPHHGEQVGENTRWDMRVSADGQEEVLEELRERLWGYAQARYEALSDSWDARGLSGVYMLDESHEGERELHLVFTDKEALSRVRFRSFMRDCRAIRRDADELYRAVSEEKSALSDFIEAQHAEVLSNHDPKVRRLRKRNKVMIAKGAFDGL</sequence>
<dbReference type="Proteomes" id="UP000776983">
    <property type="component" value="Unassembled WGS sequence"/>
</dbReference>
<evidence type="ECO:0000313" key="2">
    <source>
        <dbReference type="Proteomes" id="UP000776983"/>
    </source>
</evidence>
<name>A0ABS8CFI7_9BURK</name>
<organism evidence="1 2">
    <name type="scientific">Mesopusillimonas faecipullorum</name>
    <dbReference type="NCBI Taxonomy" id="2755040"/>
    <lineage>
        <taxon>Bacteria</taxon>
        <taxon>Pseudomonadati</taxon>
        <taxon>Pseudomonadota</taxon>
        <taxon>Betaproteobacteria</taxon>
        <taxon>Burkholderiales</taxon>
        <taxon>Alcaligenaceae</taxon>
        <taxon>Mesopusillimonas</taxon>
    </lineage>
</organism>
<reference evidence="1 2" key="1">
    <citation type="submission" date="2020-07" db="EMBL/GenBank/DDBJ databases">
        <title>Pusillimonas sp. nov., isolated from poultry manure in Taiwan.</title>
        <authorList>
            <person name="Lin S.-Y."/>
            <person name="Tang Y.-S."/>
            <person name="Young C.-C."/>
        </authorList>
    </citation>
    <scope>NUCLEOTIDE SEQUENCE [LARGE SCALE GENOMIC DNA]</scope>
    <source>
        <strain evidence="1 2">CC-YST705</strain>
    </source>
</reference>
<gene>
    <name evidence="1" type="ORF">H0484_13625</name>
</gene>
<keyword evidence="2" id="KW-1185">Reference proteome</keyword>
<protein>
    <submittedName>
        <fullName evidence="1">Uncharacterized protein</fullName>
    </submittedName>
</protein>